<dbReference type="Proteomes" id="UP000228934">
    <property type="component" value="Unassembled WGS sequence"/>
</dbReference>
<sequence length="80" mass="9381">MMPMPVPRNHEEEQKAKALRGRMFVLNELVQTEKDYVKDLGVVVEGFIPRIEEKGTPDDMNGKEKIVFGNIHQIYDWHKE</sequence>
<dbReference type="InterPro" id="IPR051336">
    <property type="entry name" value="RhoGEF_Guanine_NuclExch_SF"/>
</dbReference>
<dbReference type="Gene3D" id="1.20.900.10">
    <property type="entry name" value="Dbl homology (DH) domain"/>
    <property type="match status" value="1"/>
</dbReference>
<dbReference type="PANTHER" id="PTHR22826:SF49">
    <property type="entry name" value="KALIRIN"/>
    <property type="match status" value="1"/>
</dbReference>
<keyword evidence="1" id="KW-0344">Guanine-nucleotide releasing factor</keyword>
<accession>A0A2G9QGP8</accession>
<dbReference type="Pfam" id="PF00621">
    <property type="entry name" value="RhoGEF"/>
    <property type="match status" value="1"/>
</dbReference>
<organism evidence="3 4">
    <name type="scientific">Aquarana catesbeiana</name>
    <name type="common">American bullfrog</name>
    <name type="synonym">Rana catesbeiana</name>
    <dbReference type="NCBI Taxonomy" id="8400"/>
    <lineage>
        <taxon>Eukaryota</taxon>
        <taxon>Metazoa</taxon>
        <taxon>Chordata</taxon>
        <taxon>Craniata</taxon>
        <taxon>Vertebrata</taxon>
        <taxon>Euteleostomi</taxon>
        <taxon>Amphibia</taxon>
        <taxon>Batrachia</taxon>
        <taxon>Anura</taxon>
        <taxon>Neobatrachia</taxon>
        <taxon>Ranoidea</taxon>
        <taxon>Ranidae</taxon>
        <taxon>Aquarana</taxon>
    </lineage>
</organism>
<evidence type="ECO:0000313" key="3">
    <source>
        <dbReference type="EMBL" id="PIO14808.1"/>
    </source>
</evidence>
<evidence type="ECO:0000313" key="4">
    <source>
        <dbReference type="Proteomes" id="UP000228934"/>
    </source>
</evidence>
<evidence type="ECO:0000259" key="2">
    <source>
        <dbReference type="PROSITE" id="PS50010"/>
    </source>
</evidence>
<protein>
    <recommendedName>
        <fullName evidence="2">DH domain-containing protein</fullName>
    </recommendedName>
</protein>
<name>A0A2G9QGP8_AQUCT</name>
<dbReference type="SUPFAM" id="SSF48065">
    <property type="entry name" value="DBL homology domain (DH-domain)"/>
    <property type="match status" value="1"/>
</dbReference>
<evidence type="ECO:0000256" key="1">
    <source>
        <dbReference type="ARBA" id="ARBA00022658"/>
    </source>
</evidence>
<dbReference type="PROSITE" id="PS50010">
    <property type="entry name" value="DH_2"/>
    <property type="match status" value="1"/>
</dbReference>
<gene>
    <name evidence="3" type="ORF">AB205_0086930</name>
</gene>
<dbReference type="InterPro" id="IPR000219">
    <property type="entry name" value="DH_dom"/>
</dbReference>
<dbReference type="GO" id="GO:0005737">
    <property type="term" value="C:cytoplasm"/>
    <property type="evidence" value="ECO:0007669"/>
    <property type="project" value="TreeGrafter"/>
</dbReference>
<dbReference type="GO" id="GO:0014069">
    <property type="term" value="C:postsynaptic density"/>
    <property type="evidence" value="ECO:0007669"/>
    <property type="project" value="TreeGrafter"/>
</dbReference>
<proteinExistence type="predicted"/>
<dbReference type="GO" id="GO:0035556">
    <property type="term" value="P:intracellular signal transduction"/>
    <property type="evidence" value="ECO:0007669"/>
    <property type="project" value="TreeGrafter"/>
</dbReference>
<dbReference type="EMBL" id="KV993576">
    <property type="protein sequence ID" value="PIO14808.1"/>
    <property type="molecule type" value="Genomic_DNA"/>
</dbReference>
<dbReference type="InterPro" id="IPR035899">
    <property type="entry name" value="DBL_dom_sf"/>
</dbReference>
<keyword evidence="4" id="KW-1185">Reference proteome</keyword>
<feature type="domain" description="DH" evidence="2">
    <location>
        <begin position="21"/>
        <end position="80"/>
    </location>
</feature>
<dbReference type="OrthoDB" id="6244550at2759"/>
<reference evidence="4" key="1">
    <citation type="journal article" date="2017" name="Nat. Commun.">
        <title>The North American bullfrog draft genome provides insight into hormonal regulation of long noncoding RNA.</title>
        <authorList>
            <person name="Hammond S.A."/>
            <person name="Warren R.L."/>
            <person name="Vandervalk B.P."/>
            <person name="Kucuk E."/>
            <person name="Khan H."/>
            <person name="Gibb E.A."/>
            <person name="Pandoh P."/>
            <person name="Kirk H."/>
            <person name="Zhao Y."/>
            <person name="Jones M."/>
            <person name="Mungall A.J."/>
            <person name="Coope R."/>
            <person name="Pleasance S."/>
            <person name="Moore R.A."/>
            <person name="Holt R.A."/>
            <person name="Round J.M."/>
            <person name="Ohora S."/>
            <person name="Walle B.V."/>
            <person name="Veldhoen N."/>
            <person name="Helbing C.C."/>
            <person name="Birol I."/>
        </authorList>
    </citation>
    <scope>NUCLEOTIDE SEQUENCE [LARGE SCALE GENOMIC DNA]</scope>
</reference>
<dbReference type="GO" id="GO:0005085">
    <property type="term" value="F:guanyl-nucleotide exchange factor activity"/>
    <property type="evidence" value="ECO:0007669"/>
    <property type="project" value="UniProtKB-KW"/>
</dbReference>
<dbReference type="GO" id="GO:0019898">
    <property type="term" value="C:extrinsic component of membrane"/>
    <property type="evidence" value="ECO:0007669"/>
    <property type="project" value="TreeGrafter"/>
</dbReference>
<dbReference type="GO" id="GO:0007411">
    <property type="term" value="P:axon guidance"/>
    <property type="evidence" value="ECO:0007669"/>
    <property type="project" value="TreeGrafter"/>
</dbReference>
<dbReference type="AlphaFoldDB" id="A0A2G9QGP8"/>
<dbReference type="PANTHER" id="PTHR22826">
    <property type="entry name" value="RHO GUANINE EXCHANGE FACTOR-RELATED"/>
    <property type="match status" value="1"/>
</dbReference>